<dbReference type="EMBL" id="MCGN01000011">
    <property type="protein sequence ID" value="ORY91179.1"/>
    <property type="molecule type" value="Genomic_DNA"/>
</dbReference>
<name>A0A1X2H1F5_SYNRA</name>
<feature type="compositionally biased region" description="Polar residues" evidence="1">
    <location>
        <begin position="53"/>
        <end position="66"/>
    </location>
</feature>
<accession>A0A1X2H1F5</accession>
<feature type="compositionally biased region" description="Low complexity" evidence="1">
    <location>
        <begin position="23"/>
        <end position="47"/>
    </location>
</feature>
<organism evidence="2 3">
    <name type="scientific">Syncephalastrum racemosum</name>
    <name type="common">Filamentous fungus</name>
    <dbReference type="NCBI Taxonomy" id="13706"/>
    <lineage>
        <taxon>Eukaryota</taxon>
        <taxon>Fungi</taxon>
        <taxon>Fungi incertae sedis</taxon>
        <taxon>Mucoromycota</taxon>
        <taxon>Mucoromycotina</taxon>
        <taxon>Mucoromycetes</taxon>
        <taxon>Mucorales</taxon>
        <taxon>Syncephalastraceae</taxon>
        <taxon>Syncephalastrum</taxon>
    </lineage>
</organism>
<evidence type="ECO:0000313" key="2">
    <source>
        <dbReference type="EMBL" id="ORY91179.1"/>
    </source>
</evidence>
<feature type="region of interest" description="Disordered" evidence="1">
    <location>
        <begin position="1"/>
        <end position="80"/>
    </location>
</feature>
<dbReference type="InParanoid" id="A0A1X2H1F5"/>
<protein>
    <submittedName>
        <fullName evidence="2">Uncharacterized protein</fullName>
    </submittedName>
</protein>
<reference evidence="2 3" key="1">
    <citation type="submission" date="2016-07" db="EMBL/GenBank/DDBJ databases">
        <title>Pervasive Adenine N6-methylation of Active Genes in Fungi.</title>
        <authorList>
            <consortium name="DOE Joint Genome Institute"/>
            <person name="Mondo S.J."/>
            <person name="Dannebaum R.O."/>
            <person name="Kuo R.C."/>
            <person name="Labutti K."/>
            <person name="Haridas S."/>
            <person name="Kuo A."/>
            <person name="Salamov A."/>
            <person name="Ahrendt S.R."/>
            <person name="Lipzen A."/>
            <person name="Sullivan W."/>
            <person name="Andreopoulos W.B."/>
            <person name="Clum A."/>
            <person name="Lindquist E."/>
            <person name="Daum C."/>
            <person name="Ramamoorthy G.K."/>
            <person name="Gryganskyi A."/>
            <person name="Culley D."/>
            <person name="Magnuson J.K."/>
            <person name="James T.Y."/>
            <person name="O'Malley M.A."/>
            <person name="Stajich J.E."/>
            <person name="Spatafora J.W."/>
            <person name="Visel A."/>
            <person name="Grigoriev I.V."/>
        </authorList>
    </citation>
    <scope>NUCLEOTIDE SEQUENCE [LARGE SCALE GENOMIC DNA]</scope>
    <source>
        <strain evidence="2 3">NRRL 2496</strain>
    </source>
</reference>
<keyword evidence="3" id="KW-1185">Reference proteome</keyword>
<gene>
    <name evidence="2" type="ORF">BCR43DRAFT_498651</name>
</gene>
<comment type="caution">
    <text evidence="2">The sequence shown here is derived from an EMBL/GenBank/DDBJ whole genome shotgun (WGS) entry which is preliminary data.</text>
</comment>
<dbReference type="Proteomes" id="UP000242180">
    <property type="component" value="Unassembled WGS sequence"/>
</dbReference>
<evidence type="ECO:0000313" key="3">
    <source>
        <dbReference type="Proteomes" id="UP000242180"/>
    </source>
</evidence>
<dbReference type="OrthoDB" id="2355621at2759"/>
<proteinExistence type="predicted"/>
<sequence length="104" mass="11011">MVFTLKFPKNLFRSNSDKKADEAASTPATSGASSPSATTPPTSRTPSLFRETLSVSSAPATPTSKYLSDPMRSSKRPDYVGGYYDPMSARSSYCASVDVTNTGA</sequence>
<dbReference type="AlphaFoldDB" id="A0A1X2H1F5"/>
<evidence type="ECO:0000256" key="1">
    <source>
        <dbReference type="SAM" id="MobiDB-lite"/>
    </source>
</evidence>